<accession>A0A5Q2N1L7</accession>
<proteinExistence type="predicted"/>
<organism evidence="1 2">
    <name type="scientific">Heliorestis convoluta</name>
    <dbReference type="NCBI Taxonomy" id="356322"/>
    <lineage>
        <taxon>Bacteria</taxon>
        <taxon>Bacillati</taxon>
        <taxon>Bacillota</taxon>
        <taxon>Clostridia</taxon>
        <taxon>Eubacteriales</taxon>
        <taxon>Heliobacteriaceae</taxon>
        <taxon>Heliorestis</taxon>
    </lineage>
</organism>
<dbReference type="AlphaFoldDB" id="A0A5Q2N1L7"/>
<keyword evidence="2" id="KW-1185">Reference proteome</keyword>
<dbReference type="Proteomes" id="UP000366051">
    <property type="component" value="Chromosome"/>
</dbReference>
<gene>
    <name evidence="1" type="ORF">FTV88_1620</name>
</gene>
<dbReference type="KEGG" id="hcv:FTV88_1620"/>
<reference evidence="2" key="1">
    <citation type="submission" date="2019-11" db="EMBL/GenBank/DDBJ databases">
        <title>Genome sequence of Heliorestis convoluta strain HH, an alkaliphilic and minimalistic phototrophic bacterium from a soda lake in Egypt.</title>
        <authorList>
            <person name="Dewey E.D."/>
            <person name="Stokes L.M."/>
            <person name="Burchell B.M."/>
            <person name="Shaffer K.N."/>
            <person name="Huntington A.M."/>
            <person name="Baker J.M."/>
            <person name="Nadendla S."/>
            <person name="Giglio M.G."/>
            <person name="Touchman J.W."/>
            <person name="Blankenship R.E."/>
            <person name="Madigan M.T."/>
            <person name="Sattley W.M."/>
        </authorList>
    </citation>
    <scope>NUCLEOTIDE SEQUENCE [LARGE SCALE GENOMIC DNA]</scope>
    <source>
        <strain evidence="2">HH</strain>
    </source>
</reference>
<sequence>MYSQDSFNIFSFLQKKHLLGKYSHPTTILPYHLSYFIPSLEFGVISLH</sequence>
<evidence type="ECO:0000313" key="1">
    <source>
        <dbReference type="EMBL" id="QGG47719.1"/>
    </source>
</evidence>
<name>A0A5Q2N1L7_9FIRM</name>
<protein>
    <submittedName>
        <fullName evidence="1">Uncharacterized protein</fullName>
    </submittedName>
</protein>
<dbReference type="EMBL" id="CP045875">
    <property type="protein sequence ID" value="QGG47719.1"/>
    <property type="molecule type" value="Genomic_DNA"/>
</dbReference>
<evidence type="ECO:0000313" key="2">
    <source>
        <dbReference type="Proteomes" id="UP000366051"/>
    </source>
</evidence>